<comment type="caution">
    <text evidence="2">The sequence shown here is derived from an EMBL/GenBank/DDBJ whole genome shotgun (WGS) entry which is preliminary data.</text>
</comment>
<dbReference type="SMART" id="SM00061">
    <property type="entry name" value="MATH"/>
    <property type="match status" value="1"/>
</dbReference>
<dbReference type="PROSITE" id="PS50144">
    <property type="entry name" value="MATH"/>
    <property type="match status" value="1"/>
</dbReference>
<dbReference type="InterPro" id="IPR002083">
    <property type="entry name" value="MATH/TRAF_dom"/>
</dbReference>
<evidence type="ECO:0000313" key="2">
    <source>
        <dbReference type="EMBL" id="GMR56398.1"/>
    </source>
</evidence>
<dbReference type="InterPro" id="IPR008974">
    <property type="entry name" value="TRAF-like"/>
</dbReference>
<proteinExistence type="predicted"/>
<dbReference type="AlphaFoldDB" id="A0AAN5I8D9"/>
<dbReference type="Proteomes" id="UP001328107">
    <property type="component" value="Unassembled WGS sequence"/>
</dbReference>
<feature type="non-terminal residue" evidence="2">
    <location>
        <position position="1"/>
    </location>
</feature>
<protein>
    <recommendedName>
        <fullName evidence="1">MATH domain-containing protein</fullName>
    </recommendedName>
</protein>
<dbReference type="Gene3D" id="2.60.210.10">
    <property type="entry name" value="Apoptosis, Tumor Necrosis Factor Receptor Associated Protein 2, Chain A"/>
    <property type="match status" value="1"/>
</dbReference>
<accession>A0AAN5I8D9</accession>
<evidence type="ECO:0000313" key="3">
    <source>
        <dbReference type="Proteomes" id="UP001328107"/>
    </source>
</evidence>
<feature type="non-terminal residue" evidence="2">
    <location>
        <position position="191"/>
    </location>
</feature>
<dbReference type="EMBL" id="BTRK01000005">
    <property type="protein sequence ID" value="GMR56398.1"/>
    <property type="molecule type" value="Genomic_DNA"/>
</dbReference>
<organism evidence="2 3">
    <name type="scientific">Pristionchus mayeri</name>
    <dbReference type="NCBI Taxonomy" id="1317129"/>
    <lineage>
        <taxon>Eukaryota</taxon>
        <taxon>Metazoa</taxon>
        <taxon>Ecdysozoa</taxon>
        <taxon>Nematoda</taxon>
        <taxon>Chromadorea</taxon>
        <taxon>Rhabditida</taxon>
        <taxon>Rhabditina</taxon>
        <taxon>Diplogasteromorpha</taxon>
        <taxon>Diplogasteroidea</taxon>
        <taxon>Neodiplogasteridae</taxon>
        <taxon>Pristionchus</taxon>
    </lineage>
</organism>
<name>A0AAN5I8D9_9BILA</name>
<gene>
    <name evidence="2" type="ORF">PMAYCL1PPCAC_26593</name>
</gene>
<reference evidence="3" key="1">
    <citation type="submission" date="2022-10" db="EMBL/GenBank/DDBJ databases">
        <title>Genome assembly of Pristionchus species.</title>
        <authorList>
            <person name="Yoshida K."/>
            <person name="Sommer R.J."/>
        </authorList>
    </citation>
    <scope>NUCLEOTIDE SEQUENCE [LARGE SCALE GENOMIC DNA]</scope>
    <source>
        <strain evidence="3">RS5460</strain>
    </source>
</reference>
<feature type="domain" description="MATH" evidence="1">
    <location>
        <begin position="7"/>
        <end position="135"/>
    </location>
</feature>
<evidence type="ECO:0000259" key="1">
    <source>
        <dbReference type="PROSITE" id="PS50144"/>
    </source>
</evidence>
<dbReference type="CDD" id="cd00121">
    <property type="entry name" value="MATH"/>
    <property type="match status" value="1"/>
</dbReference>
<sequence length="191" mass="22310">FPVMSTEFVIRWEVDEVSKLTDKARTSPIHHHSGLPWRLLTCTENSVRTKNINQFSLYLCCNEDNDSLEWSCDCSYALYIIHRSDPEKNHKTQEVSIGVKYSSSRGEPSFYKFSEVLKRKEGFVKDDKTIVEVHGKMISSHCIREKMYLDFFQPLPLGDNVAVKLEDGELHVCRRYLMWHSPYFASLFFGD</sequence>
<dbReference type="Pfam" id="PF22486">
    <property type="entry name" value="MATH_2"/>
    <property type="match status" value="1"/>
</dbReference>
<keyword evidence="3" id="KW-1185">Reference proteome</keyword>
<dbReference type="PANTHER" id="PTHR47022">
    <property type="entry name" value="BTB AND MATH DOMAIN-CONTAINING PROTEIN 36-RELATED"/>
    <property type="match status" value="1"/>
</dbReference>
<dbReference type="PANTHER" id="PTHR47022:SF1">
    <property type="entry name" value="BTB AND MATH DOMAIN-CONTAINING PROTEIN 36-RELATED"/>
    <property type="match status" value="1"/>
</dbReference>
<dbReference type="SUPFAM" id="SSF49599">
    <property type="entry name" value="TRAF domain-like"/>
    <property type="match status" value="1"/>
</dbReference>